<evidence type="ECO:0008006" key="4">
    <source>
        <dbReference type="Google" id="ProtNLM"/>
    </source>
</evidence>
<feature type="transmembrane region" description="Helical" evidence="1">
    <location>
        <begin position="158"/>
        <end position="183"/>
    </location>
</feature>
<keyword evidence="1" id="KW-1133">Transmembrane helix</keyword>
<reference evidence="2 3" key="1">
    <citation type="journal article" date="2019" name="Int. J. Syst. Evol. Microbiol.">
        <title>The Global Catalogue of Microorganisms (GCM) 10K type strain sequencing project: providing services to taxonomists for standard genome sequencing and annotation.</title>
        <authorList>
            <consortium name="The Broad Institute Genomics Platform"/>
            <consortium name="The Broad Institute Genome Sequencing Center for Infectious Disease"/>
            <person name="Wu L."/>
            <person name="Ma J."/>
        </authorList>
    </citation>
    <scope>NUCLEOTIDE SEQUENCE [LARGE SCALE GENOMIC DNA]</scope>
    <source>
        <strain evidence="2 3">JCM 11269</strain>
    </source>
</reference>
<dbReference type="RefSeq" id="WP_346074111.1">
    <property type="nucleotide sequence ID" value="NZ_BAAAHU010000067.1"/>
</dbReference>
<name>A0ABN1T5H3_9ACTN</name>
<accession>A0ABN1T5H3</accession>
<keyword evidence="3" id="KW-1185">Reference proteome</keyword>
<evidence type="ECO:0000313" key="2">
    <source>
        <dbReference type="EMBL" id="GAA1015611.1"/>
    </source>
</evidence>
<dbReference type="EMBL" id="BAAAHU010000067">
    <property type="protein sequence ID" value="GAA1015611.1"/>
    <property type="molecule type" value="Genomic_DNA"/>
</dbReference>
<evidence type="ECO:0000256" key="1">
    <source>
        <dbReference type="SAM" id="Phobius"/>
    </source>
</evidence>
<feature type="transmembrane region" description="Helical" evidence="1">
    <location>
        <begin position="121"/>
        <end position="146"/>
    </location>
</feature>
<comment type="caution">
    <text evidence="2">The sequence shown here is derived from an EMBL/GenBank/DDBJ whole genome shotgun (WGS) entry which is preliminary data.</text>
</comment>
<sequence>MGEFAGSGYRRPPRLVYRFDGQVIQLPDLLYETAKALERHQGEAVKSGNSRDLLDRVAQEVTRATGRTFSAEHVAFVLDRKLAPLGITTRSDGTLAGFTKAAHPFLGLRHRTAVVSEKGSWFLAGLFAWLFQPVLVLLIVSAFLAAEIWLFSTHNASYAMIAVMSDPSGVLVMLGLALASAAFHEIGHAAACRYGGVRPGGMGCGLYLVWPAFYTDVTNSYRLDRIGRLRTVLGGVYFNSLFILGLIALYLADPSPVVLAAIMLVNLEMLQQLLPTLRFDGYYIISDLVGIPDLFKYIGPILRRNILRRPPEERLKALKRWPQVVVTVWVLAVLPALALQLGLIAFRIPQMAVAAWNTAHRLFTDATASSTPVLSTAAACVQILFLLLSLAGILLMLWYLGNAVVQLIRKRFSRRADLAEVSRHGSP</sequence>
<gene>
    <name evidence="2" type="ORF">GCM10009564_48600</name>
</gene>
<protein>
    <recommendedName>
        <fullName evidence="4">Peptide zinc metalloprotease protein</fullName>
    </recommendedName>
</protein>
<feature type="transmembrane region" description="Helical" evidence="1">
    <location>
        <begin position="324"/>
        <end position="346"/>
    </location>
</feature>
<evidence type="ECO:0000313" key="3">
    <source>
        <dbReference type="Proteomes" id="UP001501072"/>
    </source>
</evidence>
<dbReference type="Proteomes" id="UP001501072">
    <property type="component" value="Unassembled WGS sequence"/>
</dbReference>
<feature type="transmembrane region" description="Helical" evidence="1">
    <location>
        <begin position="383"/>
        <end position="405"/>
    </location>
</feature>
<keyword evidence="1" id="KW-0472">Membrane</keyword>
<proteinExistence type="predicted"/>
<feature type="transmembrane region" description="Helical" evidence="1">
    <location>
        <begin position="232"/>
        <end position="251"/>
    </location>
</feature>
<organism evidence="2 3">
    <name type="scientific">Streptomyces thermogriseus</name>
    <dbReference type="NCBI Taxonomy" id="75292"/>
    <lineage>
        <taxon>Bacteria</taxon>
        <taxon>Bacillati</taxon>
        <taxon>Actinomycetota</taxon>
        <taxon>Actinomycetes</taxon>
        <taxon>Kitasatosporales</taxon>
        <taxon>Streptomycetaceae</taxon>
        <taxon>Streptomyces</taxon>
    </lineage>
</organism>
<keyword evidence="1" id="KW-0812">Transmembrane</keyword>